<sequence>MGNEISGRQTVVKNKYGVDVYSKTKWYHGEYINFLKQEIEEKTWENKYQSAMKDDNDKPISELGKKFCKWKDIQKEIFEAVLDNHRFLLYTWEEYAKGLVDEAQIKVAARETCEQDKEKNKIKDEDSSGDTRITGSSTGKTIDLGICLPNRRKDINTRLRTIRKNIQDIKNQTHGTESVKAQSAATIVIGNLANQTENEIDNLKKENRSNTDNVCKLYRRTYADYKDISKGKDIVSENVSNEVRTLLKQITSELGRKEKEMNELWEKYFKKTIEKKLNELESSKKDSKTVKSCTLDHSDETTPQCLRYMEEWFENFLEEKRTIANRMEGICTEKIKPINIPGIKNESLCKQYCNHYKEFVEGRKTCYQTYKTKCEENLKTDSTYGKEEVYKAEIQKIERLIKEKSGCEKCEKKGNIDLDKIFDLTDSDTNKSYYCQCNGKKNKDQAPCKDQKQKSPMVLKGNWQQGIHSSQQTKPNAVCQLDYSKHNADGRGEDPCLGIPGGNEWKCDDTFEKGICIPPRRHGICISNIRHLEYGDISGMNSNKLLLELMLAAKEQSHRLRQHNRGVTTVCDAIKSSFLDFGDIIKGTDKANDNNSKDVEKNLRDIFENIRNEWKKNGDRKYDDTTAAVDGLGELRKDWWDANKNTIWDAFNCDGTTKKTCGSMPSDDRSQFLRWLDEWTTEFCDKKSRMQQLVAGACRHCGNNECTQNFWSWPLFSSPDSICDCKYKCKDYSEWIHKKKTEFDKQKNYYDTKITSIDFGNSGGNHNTTTKSSVSKYLKEKANNCGNVNFDDVPKVFSSYPDESHYRHKCSRCYAQLEADLAPKGEKKDNNIKDTCSDSGSGDICKETITDNNNDKDISSHEYYDNNRMLLSELVLVGKSEQKRLQHKYGGNNSDLCTAMRRSFADIGDIVRGTNIVDRDGDGDYYIGSDYYGGKDDDGLILFRKNWWERNRHFILEGFNCGNKCDSHMDMDRVPQLLRWVEEWGEQFHEQREKKIKELNNACISCNMKSSDPKQQNNSQCYPKNTCETCKEKCNDYKTWIENWKTQWDNFKTYYQQKNTEFKEYVTNKDLFDYMVTKLKGRGYNNINRLYENGIFEDYPNGYQNVCNCDYNTTSSSSPSGTKNENNCHDNYKSEWNCNVTRGSTKMCLKNGSDSGNMDDDTLFFNSFTNWIDELYYNLNENRHTLSQNM</sequence>
<evidence type="ECO:0000256" key="1">
    <source>
        <dbReference type="SAM" id="Coils"/>
    </source>
</evidence>
<feature type="coiled-coil region" evidence="1">
    <location>
        <begin position="152"/>
        <end position="213"/>
    </location>
</feature>
<comment type="caution">
    <text evidence="5">The sequence shown here is derived from an EMBL/GenBank/DDBJ whole genome shotgun (WGS) entry which is preliminary data.</text>
</comment>
<dbReference type="Pfam" id="PF22672">
    <property type="entry name" value="DBL_C"/>
    <property type="match status" value="1"/>
</dbReference>
<dbReference type="EMBL" id="FMKD01000078">
    <property type="protein sequence ID" value="SCQ12894.1"/>
    <property type="molecule type" value="Genomic_DNA"/>
</dbReference>
<feature type="domain" description="Duffy-binding-like" evidence="4">
    <location>
        <begin position="983"/>
        <end position="1089"/>
    </location>
</feature>
<keyword evidence="6" id="KW-1185">Reference proteome</keyword>
<evidence type="ECO:0000313" key="5">
    <source>
        <dbReference type="EMBL" id="SCQ12894.1"/>
    </source>
</evidence>
<feature type="domain" description="Duffy-antigen binding" evidence="3">
    <location>
        <begin position="514"/>
        <end position="688"/>
    </location>
</feature>
<organism evidence="5 6">
    <name type="scientific">Plasmodium gaboni</name>
    <dbReference type="NCBI Taxonomy" id="647221"/>
    <lineage>
        <taxon>Eukaryota</taxon>
        <taxon>Sar</taxon>
        <taxon>Alveolata</taxon>
        <taxon>Apicomplexa</taxon>
        <taxon>Aconoidasida</taxon>
        <taxon>Haemosporida</taxon>
        <taxon>Plasmodiidae</taxon>
        <taxon>Plasmodium</taxon>
        <taxon>Plasmodium (Laverania)</taxon>
    </lineage>
</organism>
<reference evidence="5" key="1">
    <citation type="submission" date="2016-09" db="EMBL/GenBank/DDBJ databases">
        <authorList>
            <consortium name="Pathogen Informatics"/>
            <person name="Sun Q."/>
            <person name="Inoue M."/>
        </authorList>
    </citation>
    <scope>NUCLEOTIDE SEQUENCE</scope>
</reference>
<evidence type="ECO:0000259" key="3">
    <source>
        <dbReference type="Pfam" id="PF05424"/>
    </source>
</evidence>
<dbReference type="Proteomes" id="UP000831156">
    <property type="component" value="Unassembled WGS sequence"/>
</dbReference>
<protein>
    <submittedName>
        <fullName evidence="5">Erythrocyte membrane protein 1, PfEMP1, putative</fullName>
    </submittedName>
</protein>
<gene>
    <name evidence="5" type="ORF">PGABG01_0029400</name>
</gene>
<evidence type="ECO:0000259" key="4">
    <source>
        <dbReference type="Pfam" id="PF22672"/>
    </source>
</evidence>
<accession>A0ABY0KWH3</accession>
<dbReference type="Pfam" id="PF05424">
    <property type="entry name" value="Duffy_binding"/>
    <property type="match status" value="2"/>
</dbReference>
<dbReference type="Gene3D" id="1.20.58.830">
    <property type="match status" value="3"/>
</dbReference>
<feature type="compositionally biased region" description="Basic and acidic residues" evidence="2">
    <location>
        <begin position="114"/>
        <end position="126"/>
    </location>
</feature>
<keyword evidence="1" id="KW-0175">Coiled coil</keyword>
<dbReference type="Gene3D" id="1.20.1310.20">
    <property type="entry name" value="Duffy-antigen binding domain"/>
    <property type="match status" value="3"/>
</dbReference>
<dbReference type="InterPro" id="IPR008602">
    <property type="entry name" value="Duffy-antigen-binding"/>
</dbReference>
<evidence type="ECO:0000256" key="2">
    <source>
        <dbReference type="SAM" id="MobiDB-lite"/>
    </source>
</evidence>
<dbReference type="InterPro" id="IPR054595">
    <property type="entry name" value="DBL_C"/>
</dbReference>
<evidence type="ECO:0000313" key="6">
    <source>
        <dbReference type="Proteomes" id="UP000831156"/>
    </source>
</evidence>
<dbReference type="SUPFAM" id="SSF140924">
    <property type="entry name" value="Duffy binding domain-like"/>
    <property type="match status" value="3"/>
</dbReference>
<name>A0ABY0KWH3_9APIC</name>
<dbReference type="InterPro" id="IPR042202">
    <property type="entry name" value="Duffy-ag-bd_sf"/>
</dbReference>
<feature type="domain" description="Duffy-antigen binding" evidence="3">
    <location>
        <begin position="145"/>
        <end position="286"/>
    </location>
</feature>
<feature type="region of interest" description="Disordered" evidence="2">
    <location>
        <begin position="114"/>
        <end position="135"/>
    </location>
</feature>
<proteinExistence type="predicted"/>